<gene>
    <name evidence="3" type="ORF">E6H00_00705</name>
</gene>
<dbReference type="Proteomes" id="UP000318509">
    <property type="component" value="Unassembled WGS sequence"/>
</dbReference>
<protein>
    <submittedName>
        <fullName evidence="3">Aminotransferase class III-fold pyridoxal phosphate-dependent enzyme</fullName>
    </submittedName>
</protein>
<comment type="similarity">
    <text evidence="1">Belongs to the class-III pyridoxal-phosphate-dependent aminotransferase family.</text>
</comment>
<dbReference type="GO" id="GO:0008483">
    <property type="term" value="F:transaminase activity"/>
    <property type="evidence" value="ECO:0007669"/>
    <property type="project" value="UniProtKB-KW"/>
</dbReference>
<name>A0A537KEC0_9BACT</name>
<dbReference type="Gene3D" id="3.40.640.10">
    <property type="entry name" value="Type I PLP-dependent aspartate aminotransferase-like (Major domain)"/>
    <property type="match status" value="1"/>
</dbReference>
<dbReference type="SUPFAM" id="SSF53383">
    <property type="entry name" value="PLP-dependent transferases"/>
    <property type="match status" value="1"/>
</dbReference>
<evidence type="ECO:0000256" key="1">
    <source>
        <dbReference type="ARBA" id="ARBA00008954"/>
    </source>
</evidence>
<dbReference type="Gene3D" id="3.90.1150.10">
    <property type="entry name" value="Aspartate Aminotransferase, domain 1"/>
    <property type="match status" value="1"/>
</dbReference>
<sequence length="175" mass="17958">MPDIIVCAKGLGAGYVPVGAVIAHERIGGQILSASGQFIHGHTYAGNPLACAAAAAVLEYVQTHGLVAAAGRKGEALRRELEPLRAFRGVEEVRGLGLMWGIEFAVPPDHPAAAAPGRAVVEAAFRNGLLVYPAGGSLEGSTVNQILVGPPLTIADAEIAELGGLLRRSVREALA</sequence>
<reference evidence="3 4" key="1">
    <citation type="journal article" date="2019" name="Nat. Microbiol.">
        <title>Mediterranean grassland soil C-N compound turnover is dependent on rainfall and depth, and is mediated by genomically divergent microorganisms.</title>
        <authorList>
            <person name="Diamond S."/>
            <person name="Andeer P.F."/>
            <person name="Li Z."/>
            <person name="Crits-Christoph A."/>
            <person name="Burstein D."/>
            <person name="Anantharaman K."/>
            <person name="Lane K.R."/>
            <person name="Thomas B.C."/>
            <person name="Pan C."/>
            <person name="Northen T.R."/>
            <person name="Banfield J.F."/>
        </authorList>
    </citation>
    <scope>NUCLEOTIDE SEQUENCE [LARGE SCALE GENOMIC DNA]</scope>
    <source>
        <strain evidence="3">NP_3</strain>
    </source>
</reference>
<organism evidence="3 4">
    <name type="scientific">Candidatus Segetimicrobium genomatis</name>
    <dbReference type="NCBI Taxonomy" id="2569760"/>
    <lineage>
        <taxon>Bacteria</taxon>
        <taxon>Bacillati</taxon>
        <taxon>Candidatus Sysuimicrobiota</taxon>
        <taxon>Candidatus Sysuimicrobiia</taxon>
        <taxon>Candidatus Sysuimicrobiales</taxon>
        <taxon>Candidatus Segetimicrobiaceae</taxon>
        <taxon>Candidatus Segetimicrobium</taxon>
    </lineage>
</organism>
<proteinExistence type="inferred from homology"/>
<keyword evidence="3" id="KW-0032">Aminotransferase</keyword>
<evidence type="ECO:0000313" key="4">
    <source>
        <dbReference type="Proteomes" id="UP000318509"/>
    </source>
</evidence>
<dbReference type="Pfam" id="PF00202">
    <property type="entry name" value="Aminotran_3"/>
    <property type="match status" value="1"/>
</dbReference>
<accession>A0A537KEC0</accession>
<dbReference type="GO" id="GO:0030170">
    <property type="term" value="F:pyridoxal phosphate binding"/>
    <property type="evidence" value="ECO:0007669"/>
    <property type="project" value="InterPro"/>
</dbReference>
<dbReference type="InterPro" id="IPR005814">
    <property type="entry name" value="Aminotrans_3"/>
</dbReference>
<evidence type="ECO:0000313" key="3">
    <source>
        <dbReference type="EMBL" id="TMI93836.1"/>
    </source>
</evidence>
<dbReference type="PANTHER" id="PTHR43094:SF1">
    <property type="entry name" value="AMINOTRANSFERASE CLASS-III"/>
    <property type="match status" value="1"/>
</dbReference>
<dbReference type="InterPro" id="IPR015424">
    <property type="entry name" value="PyrdxlP-dep_Trfase"/>
</dbReference>
<dbReference type="EMBL" id="VBAK01000015">
    <property type="protein sequence ID" value="TMI93836.1"/>
    <property type="molecule type" value="Genomic_DNA"/>
</dbReference>
<dbReference type="InterPro" id="IPR015421">
    <property type="entry name" value="PyrdxlP-dep_Trfase_major"/>
</dbReference>
<dbReference type="PANTHER" id="PTHR43094">
    <property type="entry name" value="AMINOTRANSFERASE"/>
    <property type="match status" value="1"/>
</dbReference>
<keyword evidence="2" id="KW-0663">Pyridoxal phosphate</keyword>
<comment type="caution">
    <text evidence="3">The sequence shown here is derived from an EMBL/GenBank/DDBJ whole genome shotgun (WGS) entry which is preliminary data.</text>
</comment>
<dbReference type="AlphaFoldDB" id="A0A537KEC0"/>
<keyword evidence="3" id="KW-0808">Transferase</keyword>
<dbReference type="InterPro" id="IPR015422">
    <property type="entry name" value="PyrdxlP-dep_Trfase_small"/>
</dbReference>
<evidence type="ECO:0000256" key="2">
    <source>
        <dbReference type="ARBA" id="ARBA00022898"/>
    </source>
</evidence>